<dbReference type="OrthoDB" id="1095333at2"/>
<dbReference type="EMBL" id="SNTZ01000001">
    <property type="protein sequence ID" value="THV61668.1"/>
    <property type="molecule type" value="Genomic_DNA"/>
</dbReference>
<accession>A0A4S8RSE5</accession>
<comment type="similarity">
    <text evidence="2">Belongs to the glycosyl hydrolase 29 family.</text>
</comment>
<keyword evidence="10" id="KW-1185">Reference proteome</keyword>
<evidence type="ECO:0000259" key="8">
    <source>
        <dbReference type="Pfam" id="PF01120"/>
    </source>
</evidence>
<feature type="domain" description="Glycoside hydrolase family 29 N-terminal" evidence="8">
    <location>
        <begin position="27"/>
        <end position="326"/>
    </location>
</feature>
<dbReference type="InterPro" id="IPR017853">
    <property type="entry name" value="GH"/>
</dbReference>
<keyword evidence="5" id="KW-0378">Hydrolase</keyword>
<dbReference type="EC" id="3.2.1.51" evidence="3"/>
<dbReference type="GO" id="GO:0016139">
    <property type="term" value="P:glycoside catabolic process"/>
    <property type="evidence" value="ECO:0007669"/>
    <property type="project" value="TreeGrafter"/>
</dbReference>
<dbReference type="PRINTS" id="PR00741">
    <property type="entry name" value="GLHYDRLASE29"/>
</dbReference>
<dbReference type="PANTHER" id="PTHR10030:SF37">
    <property type="entry name" value="ALPHA-L-FUCOSIDASE-RELATED"/>
    <property type="match status" value="1"/>
</dbReference>
<reference evidence="9 10" key="1">
    <citation type="submission" date="2019-03" db="EMBL/GenBank/DDBJ databases">
        <title>Muricauda SCR12 sp.nov, a marine bacterium isolated from Pacific Ocean:the Okinawa trough.</title>
        <authorList>
            <person name="Liu L."/>
        </authorList>
    </citation>
    <scope>NUCLEOTIDE SEQUENCE [LARGE SCALE GENOMIC DNA]</scope>
    <source>
        <strain evidence="9 10">SCR12</strain>
    </source>
</reference>
<dbReference type="InterPro" id="IPR016286">
    <property type="entry name" value="FUC_metazoa-typ"/>
</dbReference>
<evidence type="ECO:0000256" key="5">
    <source>
        <dbReference type="ARBA" id="ARBA00022801"/>
    </source>
</evidence>
<feature type="chain" id="PRO_5020405955" description="alpha-L-fucosidase" evidence="7">
    <location>
        <begin position="26"/>
        <end position="444"/>
    </location>
</feature>
<dbReference type="SUPFAM" id="SSF51445">
    <property type="entry name" value="(Trans)glycosidases"/>
    <property type="match status" value="1"/>
</dbReference>
<evidence type="ECO:0000256" key="2">
    <source>
        <dbReference type="ARBA" id="ARBA00007951"/>
    </source>
</evidence>
<keyword evidence="4 7" id="KW-0732">Signal</keyword>
<dbReference type="AlphaFoldDB" id="A0A4S8RSE5"/>
<dbReference type="GO" id="GO:0005764">
    <property type="term" value="C:lysosome"/>
    <property type="evidence" value="ECO:0007669"/>
    <property type="project" value="TreeGrafter"/>
</dbReference>
<dbReference type="GO" id="GO:0004560">
    <property type="term" value="F:alpha-L-fucosidase activity"/>
    <property type="evidence" value="ECO:0007669"/>
    <property type="project" value="InterPro"/>
</dbReference>
<protein>
    <recommendedName>
        <fullName evidence="3">alpha-L-fucosidase</fullName>
        <ecNumber evidence="3">3.2.1.51</ecNumber>
    </recommendedName>
</protein>
<comment type="function">
    <text evidence="1">Alpha-L-fucosidase is responsible for hydrolyzing the alpha-1,6-linked fucose joined to the reducing-end N-acetylglucosamine of the carbohydrate moieties of glycoproteins.</text>
</comment>
<dbReference type="Gene3D" id="3.20.20.80">
    <property type="entry name" value="Glycosidases"/>
    <property type="match status" value="1"/>
</dbReference>
<evidence type="ECO:0000313" key="10">
    <source>
        <dbReference type="Proteomes" id="UP000310406"/>
    </source>
</evidence>
<dbReference type="PANTHER" id="PTHR10030">
    <property type="entry name" value="ALPHA-L-FUCOSIDASE"/>
    <property type="match status" value="1"/>
</dbReference>
<dbReference type="InterPro" id="IPR057739">
    <property type="entry name" value="Glyco_hydro_29_N"/>
</dbReference>
<evidence type="ECO:0000313" key="9">
    <source>
        <dbReference type="EMBL" id="THV61668.1"/>
    </source>
</evidence>
<organism evidence="9 10">
    <name type="scientific">Flagellimonas alvinocaridis</name>
    <dbReference type="NCBI Taxonomy" id="2530200"/>
    <lineage>
        <taxon>Bacteria</taxon>
        <taxon>Pseudomonadati</taxon>
        <taxon>Bacteroidota</taxon>
        <taxon>Flavobacteriia</taxon>
        <taxon>Flavobacteriales</taxon>
        <taxon>Flavobacteriaceae</taxon>
        <taxon>Flagellimonas</taxon>
    </lineage>
</organism>
<gene>
    <name evidence="9" type="ORF">EZV76_04865</name>
</gene>
<evidence type="ECO:0000256" key="7">
    <source>
        <dbReference type="SAM" id="SignalP"/>
    </source>
</evidence>
<feature type="signal peptide" evidence="7">
    <location>
        <begin position="1"/>
        <end position="25"/>
    </location>
</feature>
<dbReference type="InterPro" id="IPR000933">
    <property type="entry name" value="Glyco_hydro_29"/>
</dbReference>
<dbReference type="SMART" id="SM00812">
    <property type="entry name" value="Alpha_L_fucos"/>
    <property type="match status" value="1"/>
</dbReference>
<dbReference type="Pfam" id="PF01120">
    <property type="entry name" value="Alpha_L_fucos"/>
    <property type="match status" value="1"/>
</dbReference>
<evidence type="ECO:0000256" key="4">
    <source>
        <dbReference type="ARBA" id="ARBA00022729"/>
    </source>
</evidence>
<evidence type="ECO:0000256" key="1">
    <source>
        <dbReference type="ARBA" id="ARBA00004071"/>
    </source>
</evidence>
<proteinExistence type="inferred from homology"/>
<comment type="caution">
    <text evidence="9">The sequence shown here is derived from an EMBL/GenBank/DDBJ whole genome shotgun (WGS) entry which is preliminary data.</text>
</comment>
<sequence>MKFFTTCCFQILGCMLLLLPVSLHAQEEVLNLNKPEREAWFSEQGFGMFIHWSVDVELGSVISHSLVGASEDYTKRYFEELPKTFNPKAFDPENWAKLAKLAGMRYVMFTTKHHNGFCMYDTKTTDYNIMNTPFGRDATREVFDAFRKEGIAIGVYFSPDDFHFLYEQGVTISRVDPKAKASGNPELNAFAKKQLRELLTNYGKVDLIFLDGMEQYAETELAKVAWSMDPDIVVTRGVMHTPEQNTPNEPMPAPWEACYTMGTQWQYKPTNETYKSGTDIIEQLIEIRAKGGNWLLNVGPKPDGSLPIEQEERLREVALWQFVNGESIHEVESWGVIREGNIWFTKKKNQNTVYAFITKEAMPFGKRKAFTLNSVKAGPNTKISVLGQNGKVLEYAPNTDPAPKILSTEGGLTISVMRSQRLYNDQTWPNPVVVKIEGVEFQKP</sequence>
<evidence type="ECO:0000256" key="6">
    <source>
        <dbReference type="ARBA" id="ARBA00023295"/>
    </source>
</evidence>
<name>A0A4S8RSE5_9FLAO</name>
<evidence type="ECO:0000256" key="3">
    <source>
        <dbReference type="ARBA" id="ARBA00012662"/>
    </source>
</evidence>
<keyword evidence="6" id="KW-0326">Glycosidase</keyword>
<dbReference type="GO" id="GO:0006004">
    <property type="term" value="P:fucose metabolic process"/>
    <property type="evidence" value="ECO:0007669"/>
    <property type="project" value="InterPro"/>
</dbReference>
<dbReference type="Proteomes" id="UP000310406">
    <property type="component" value="Unassembled WGS sequence"/>
</dbReference>